<gene>
    <name evidence="1" type="ORF">S06H3_66505</name>
</gene>
<reference evidence="1" key="1">
    <citation type="journal article" date="2014" name="Front. Microbiol.">
        <title>High frequency of phylogenetically diverse reductive dehalogenase-homologous genes in deep subseafloor sedimentary metagenomes.</title>
        <authorList>
            <person name="Kawai M."/>
            <person name="Futagami T."/>
            <person name="Toyoda A."/>
            <person name="Takaki Y."/>
            <person name="Nishi S."/>
            <person name="Hori S."/>
            <person name="Arai W."/>
            <person name="Tsubouchi T."/>
            <person name="Morono Y."/>
            <person name="Uchiyama I."/>
            <person name="Ito T."/>
            <person name="Fujiyama A."/>
            <person name="Inagaki F."/>
            <person name="Takami H."/>
        </authorList>
    </citation>
    <scope>NUCLEOTIDE SEQUENCE</scope>
    <source>
        <strain evidence="1">Expedition CK06-06</strain>
    </source>
</reference>
<feature type="non-terminal residue" evidence="1">
    <location>
        <position position="1"/>
    </location>
</feature>
<comment type="caution">
    <text evidence="1">The sequence shown here is derived from an EMBL/GenBank/DDBJ whole genome shotgun (WGS) entry which is preliminary data.</text>
</comment>
<sequence length="57" mass="6823">HSWVNWLNGKYWVLESTLSQAPDDIPEQVYPYDAWILFNDVHTMELKPGFRMSRKDP</sequence>
<dbReference type="EMBL" id="BARV01045368">
    <property type="protein sequence ID" value="GAI68176.1"/>
    <property type="molecule type" value="Genomic_DNA"/>
</dbReference>
<organism evidence="1">
    <name type="scientific">marine sediment metagenome</name>
    <dbReference type="NCBI Taxonomy" id="412755"/>
    <lineage>
        <taxon>unclassified sequences</taxon>
        <taxon>metagenomes</taxon>
        <taxon>ecological metagenomes</taxon>
    </lineage>
</organism>
<dbReference type="AlphaFoldDB" id="X1RMI1"/>
<feature type="non-terminal residue" evidence="1">
    <location>
        <position position="57"/>
    </location>
</feature>
<evidence type="ECO:0000313" key="1">
    <source>
        <dbReference type="EMBL" id="GAI68176.1"/>
    </source>
</evidence>
<accession>X1RMI1</accession>
<protein>
    <submittedName>
        <fullName evidence="1">Uncharacterized protein</fullName>
    </submittedName>
</protein>
<name>X1RMI1_9ZZZZ</name>
<proteinExistence type="predicted"/>